<comment type="subcellular location">
    <subcellularLocation>
        <location evidence="1">Membrane</location>
        <topology evidence="1">Multi-pass membrane protein</topology>
    </subcellularLocation>
</comment>
<dbReference type="NCBIfam" id="NF037979">
    <property type="entry name" value="Na_transp"/>
    <property type="match status" value="1"/>
</dbReference>
<evidence type="ECO:0000256" key="4">
    <source>
        <dbReference type="ARBA" id="ARBA00022692"/>
    </source>
</evidence>
<evidence type="ECO:0000256" key="3">
    <source>
        <dbReference type="ARBA" id="ARBA00022448"/>
    </source>
</evidence>
<protein>
    <recommendedName>
        <fullName evidence="9">Transporter</fullName>
    </recommendedName>
</protein>
<dbReference type="PANTHER" id="PTHR11616:SF236">
    <property type="entry name" value="TRANSPORTER"/>
    <property type="match status" value="1"/>
</dbReference>
<feature type="transmembrane region" description="Helical" evidence="11">
    <location>
        <begin position="213"/>
        <end position="234"/>
    </location>
</feature>
<evidence type="ECO:0000256" key="6">
    <source>
        <dbReference type="ARBA" id="ARBA00022989"/>
    </source>
</evidence>
<feature type="region of interest" description="Disordered" evidence="10">
    <location>
        <begin position="658"/>
        <end position="677"/>
    </location>
</feature>
<dbReference type="GO" id="GO:0015187">
    <property type="term" value="F:glycine transmembrane transporter activity"/>
    <property type="evidence" value="ECO:0007669"/>
    <property type="project" value="TreeGrafter"/>
</dbReference>
<reference evidence="12" key="1">
    <citation type="submission" date="2020-03" db="EMBL/GenBank/DDBJ databases">
        <title>Relaxed selection underlies rapid genomic changes in the transitions from sociality to social parasitism in ants.</title>
        <authorList>
            <person name="Bi X."/>
        </authorList>
    </citation>
    <scope>NUCLEOTIDE SEQUENCE</scope>
    <source>
        <strain evidence="12">BGI-DK2014a</strain>
        <tissue evidence="12">Whole body</tissue>
    </source>
</reference>
<comment type="caution">
    <text evidence="12">The sequence shown here is derived from an EMBL/GenBank/DDBJ whole genome shotgun (WGS) entry which is preliminary data.</text>
</comment>
<feature type="transmembrane region" description="Helical" evidence="11">
    <location>
        <begin position="246"/>
        <end position="273"/>
    </location>
</feature>
<accession>A0A836FGZ3</accession>
<evidence type="ECO:0000256" key="5">
    <source>
        <dbReference type="ARBA" id="ARBA00022847"/>
    </source>
</evidence>
<proteinExistence type="inferred from homology"/>
<dbReference type="PRINTS" id="PR00176">
    <property type="entry name" value="NANEUSMPORT"/>
</dbReference>
<feature type="transmembrane region" description="Helical" evidence="11">
    <location>
        <begin position="83"/>
        <end position="105"/>
    </location>
</feature>
<evidence type="ECO:0000256" key="8">
    <source>
        <dbReference type="PIRSR" id="PIRSR600175-1"/>
    </source>
</evidence>
<feature type="binding site" evidence="8">
    <location>
        <position position="296"/>
    </location>
    <ligand>
        <name>Na(+)</name>
        <dbReference type="ChEBI" id="CHEBI:29101"/>
        <label>1</label>
    </ligand>
</feature>
<dbReference type="GO" id="GO:0089718">
    <property type="term" value="P:amino acid import across plasma membrane"/>
    <property type="evidence" value="ECO:0007669"/>
    <property type="project" value="TreeGrafter"/>
</dbReference>
<keyword evidence="6 11" id="KW-1133">Transmembrane helix</keyword>
<comment type="similarity">
    <text evidence="2 9">Belongs to the sodium:neurotransmitter symporter (SNF) (TC 2.A.22) family.</text>
</comment>
<gene>
    <name evidence="12" type="primary">Slc6a17</name>
    <name evidence="12" type="ORF">G6Z76_0008989</name>
</gene>
<dbReference type="Proteomes" id="UP000669903">
    <property type="component" value="Unassembled WGS sequence"/>
</dbReference>
<feature type="transmembrane region" description="Helical" evidence="11">
    <location>
        <begin position="434"/>
        <end position="459"/>
    </location>
</feature>
<sequence length="698" mass="77889">MVVETGRNGHELAPLNNHRQPGHNVTIVATATQNVAGRETKEENRAAWSGKMQFFLSIIGYSVGLGNIWRFPYLCQQNGGGAFLIPFFVMLILEGVPLFLIELGLGQRMRQGALGVWNTIHPWLGGIGIASCIVTFFVTLYYNVIITWCVYYLFNSVEVSRSIKFESLPWAKCPVLDGKPVEECVKSSETAYFWYRTTLDAAPSIEDGQGLKWWIVLCLLLSWVVVFFIVMKGIQSSGKVVYFTSMFPYLVLTIFFIRGITLKGASAGLAHMYTPKVEKLLEPTVWLDAATQVFYSFGLAFGSLIAFGSYNTPDNHCVRDVILVSVCNAFTAIYASVVIFAILGFKAMSNVDKCVVSARDTLIQNGLLANSTSFSLEDYELFMSNSYNSSMNLTMKSCSLSKELDNAAEGTGLAFIIFTQAIVELPGAPFWSCIFFMMLLALGLGSQIGLLEGMLCVIFEIDLFKRIKKQYMTGVVCVVCFFVGLIFCTGAGEYWLKMFDSFAGTIGLVIVALMEMISVIFVYGHEKFTKDIEEMTGYKPGAYWQITWRFLAPIIMLCILVFSVISMFIKKPQYSAWNAATGEAVPTNYPGWVLGIAVVIILAGIAPIPIVFLLRRFQLVKLDVDIHQGSIRRIDTTVSTKEMMGDVDLDEYHDRLEDFPEEDEDINSDDDTNTAPTMNKIANKAMKGRAFKMEVMNF</sequence>
<feature type="non-terminal residue" evidence="12">
    <location>
        <position position="698"/>
    </location>
</feature>
<dbReference type="InterPro" id="IPR000175">
    <property type="entry name" value="Na/ntran_symport"/>
</dbReference>
<feature type="binding site" evidence="8">
    <location>
        <position position="60"/>
    </location>
    <ligand>
        <name>Na(+)</name>
        <dbReference type="ChEBI" id="CHEBI:29101"/>
        <label>1</label>
    </ligand>
</feature>
<dbReference type="AlphaFoldDB" id="A0A836FGZ3"/>
<evidence type="ECO:0000256" key="7">
    <source>
        <dbReference type="ARBA" id="ARBA00023136"/>
    </source>
</evidence>
<dbReference type="CDD" id="cd10332">
    <property type="entry name" value="SLC6sbd-B0AT-like"/>
    <property type="match status" value="1"/>
</dbReference>
<feature type="transmembrane region" description="Helical" evidence="11">
    <location>
        <begin position="126"/>
        <end position="154"/>
    </location>
</feature>
<dbReference type="PANTHER" id="PTHR11616">
    <property type="entry name" value="SODIUM/CHLORIDE DEPENDENT TRANSPORTER"/>
    <property type="match status" value="1"/>
</dbReference>
<feature type="binding site" evidence="8">
    <location>
        <position position="67"/>
    </location>
    <ligand>
        <name>Na(+)</name>
        <dbReference type="ChEBI" id="CHEBI:29101"/>
        <label>1</label>
    </ligand>
</feature>
<dbReference type="EMBL" id="JAANIC010004610">
    <property type="protein sequence ID" value="KAG5333991.1"/>
    <property type="molecule type" value="Genomic_DNA"/>
</dbReference>
<dbReference type="GO" id="GO:0046872">
    <property type="term" value="F:metal ion binding"/>
    <property type="evidence" value="ECO:0007669"/>
    <property type="project" value="UniProtKB-KW"/>
</dbReference>
<dbReference type="PROSITE" id="PS50267">
    <property type="entry name" value="NA_NEUROTRAN_SYMP_3"/>
    <property type="match status" value="1"/>
</dbReference>
<feature type="transmembrane region" description="Helical" evidence="11">
    <location>
        <begin position="54"/>
        <end position="71"/>
    </location>
</feature>
<feature type="transmembrane region" description="Helical" evidence="11">
    <location>
        <begin position="471"/>
        <end position="496"/>
    </location>
</feature>
<dbReference type="GO" id="GO:0015179">
    <property type="term" value="F:L-amino acid transmembrane transporter activity"/>
    <property type="evidence" value="ECO:0007669"/>
    <property type="project" value="TreeGrafter"/>
</dbReference>
<feature type="transmembrane region" description="Helical" evidence="11">
    <location>
        <begin position="546"/>
        <end position="569"/>
    </location>
</feature>
<keyword evidence="13" id="KW-1185">Reference proteome</keyword>
<dbReference type="GO" id="GO:0005283">
    <property type="term" value="F:amino acid:sodium symporter activity"/>
    <property type="evidence" value="ECO:0007669"/>
    <property type="project" value="TreeGrafter"/>
</dbReference>
<feature type="transmembrane region" description="Helical" evidence="11">
    <location>
        <begin position="293"/>
        <end position="310"/>
    </location>
</feature>
<feature type="non-terminal residue" evidence="12">
    <location>
        <position position="1"/>
    </location>
</feature>
<evidence type="ECO:0000313" key="13">
    <source>
        <dbReference type="Proteomes" id="UP000669903"/>
    </source>
</evidence>
<keyword evidence="5 9" id="KW-0769">Symport</keyword>
<evidence type="ECO:0000256" key="11">
    <source>
        <dbReference type="SAM" id="Phobius"/>
    </source>
</evidence>
<organism evidence="12 13">
    <name type="scientific">Acromyrmex charruanus</name>
    <dbReference type="NCBI Taxonomy" id="2715315"/>
    <lineage>
        <taxon>Eukaryota</taxon>
        <taxon>Metazoa</taxon>
        <taxon>Ecdysozoa</taxon>
        <taxon>Arthropoda</taxon>
        <taxon>Hexapoda</taxon>
        <taxon>Insecta</taxon>
        <taxon>Pterygota</taxon>
        <taxon>Neoptera</taxon>
        <taxon>Endopterygota</taxon>
        <taxon>Hymenoptera</taxon>
        <taxon>Apocrita</taxon>
        <taxon>Aculeata</taxon>
        <taxon>Formicoidea</taxon>
        <taxon>Formicidae</taxon>
        <taxon>Myrmicinae</taxon>
        <taxon>Acromyrmex</taxon>
    </lineage>
</organism>
<keyword evidence="8" id="KW-0915">Sodium</keyword>
<feature type="binding site" evidence="8">
    <location>
        <position position="328"/>
    </location>
    <ligand>
        <name>Na(+)</name>
        <dbReference type="ChEBI" id="CHEBI:29101"/>
        <label>1</label>
    </ligand>
</feature>
<keyword evidence="7 11" id="KW-0472">Membrane</keyword>
<feature type="transmembrane region" description="Helical" evidence="11">
    <location>
        <begin position="502"/>
        <end position="525"/>
    </location>
</feature>
<feature type="compositionally biased region" description="Acidic residues" evidence="10">
    <location>
        <begin position="659"/>
        <end position="672"/>
    </location>
</feature>
<dbReference type="GO" id="GO:0005886">
    <property type="term" value="C:plasma membrane"/>
    <property type="evidence" value="ECO:0007669"/>
    <property type="project" value="TreeGrafter"/>
</dbReference>
<evidence type="ECO:0000256" key="2">
    <source>
        <dbReference type="ARBA" id="ARBA00006459"/>
    </source>
</evidence>
<keyword evidence="3 9" id="KW-0813">Transport</keyword>
<feature type="transmembrane region" description="Helical" evidence="11">
    <location>
        <begin position="589"/>
        <end position="614"/>
    </location>
</feature>
<feature type="transmembrane region" description="Helical" evidence="11">
    <location>
        <begin position="322"/>
        <end position="343"/>
    </location>
</feature>
<name>A0A836FGZ3_9HYME</name>
<feature type="binding site" evidence="8">
    <location>
        <position position="63"/>
    </location>
    <ligand>
        <name>Na(+)</name>
        <dbReference type="ChEBI" id="CHEBI:29101"/>
        <label>1</label>
    </ligand>
</feature>
<dbReference type="PROSITE" id="PS00610">
    <property type="entry name" value="NA_NEUROTRAN_SYMP_1"/>
    <property type="match status" value="1"/>
</dbReference>
<evidence type="ECO:0000313" key="12">
    <source>
        <dbReference type="EMBL" id="KAG5333991.1"/>
    </source>
</evidence>
<feature type="binding site" evidence="8">
    <location>
        <position position="442"/>
    </location>
    <ligand>
        <name>Na(+)</name>
        <dbReference type="ChEBI" id="CHEBI:29101"/>
        <label>1</label>
    </ligand>
</feature>
<evidence type="ECO:0000256" key="1">
    <source>
        <dbReference type="ARBA" id="ARBA00004141"/>
    </source>
</evidence>
<dbReference type="InterPro" id="IPR037272">
    <property type="entry name" value="SNS_sf"/>
</dbReference>
<feature type="binding site" evidence="8">
    <location>
        <position position="446"/>
    </location>
    <ligand>
        <name>Na(+)</name>
        <dbReference type="ChEBI" id="CHEBI:29101"/>
        <label>1</label>
    </ligand>
</feature>
<dbReference type="SUPFAM" id="SSF161070">
    <property type="entry name" value="SNF-like"/>
    <property type="match status" value="1"/>
</dbReference>
<keyword evidence="4 9" id="KW-0812">Transmembrane</keyword>
<keyword evidence="8" id="KW-0479">Metal-binding</keyword>
<evidence type="ECO:0000256" key="10">
    <source>
        <dbReference type="SAM" id="MobiDB-lite"/>
    </source>
</evidence>
<dbReference type="Pfam" id="PF00209">
    <property type="entry name" value="SNF"/>
    <property type="match status" value="1"/>
</dbReference>
<evidence type="ECO:0000256" key="9">
    <source>
        <dbReference type="RuleBase" id="RU003732"/>
    </source>
</evidence>